<dbReference type="InterPro" id="IPR017969">
    <property type="entry name" value="Heavy-metal-associated_CS"/>
</dbReference>
<reference evidence="17 18" key="1">
    <citation type="submission" date="2017-05" db="EMBL/GenBank/DDBJ databases">
        <authorList>
            <person name="Varghese N."/>
            <person name="Submissions S."/>
        </authorList>
    </citation>
    <scope>NUCLEOTIDE SEQUENCE [LARGE SCALE GENOMIC DNA]</scope>
    <source>
        <strain evidence="17 18">SM16</strain>
    </source>
</reference>
<feature type="transmembrane region" description="Helical" evidence="15">
    <location>
        <begin position="351"/>
        <end position="374"/>
    </location>
</feature>
<feature type="transmembrane region" description="Helical" evidence="15">
    <location>
        <begin position="380"/>
        <end position="406"/>
    </location>
</feature>
<dbReference type="PANTHER" id="PTHR43520:SF5">
    <property type="entry name" value="CATION-TRANSPORTING P-TYPE ATPASE-RELATED"/>
    <property type="match status" value="1"/>
</dbReference>
<evidence type="ECO:0000256" key="9">
    <source>
        <dbReference type="ARBA" id="ARBA00022840"/>
    </source>
</evidence>
<dbReference type="InterPro" id="IPR036412">
    <property type="entry name" value="HAD-like_sf"/>
</dbReference>
<keyword evidence="6 15" id="KW-0812">Transmembrane</keyword>
<evidence type="ECO:0000256" key="8">
    <source>
        <dbReference type="ARBA" id="ARBA00022741"/>
    </source>
</evidence>
<dbReference type="InterPro" id="IPR023299">
    <property type="entry name" value="ATPase_P-typ_cyto_dom_N"/>
</dbReference>
<evidence type="ECO:0000256" key="13">
    <source>
        <dbReference type="ARBA" id="ARBA00023065"/>
    </source>
</evidence>
<dbReference type="SUPFAM" id="SSF81653">
    <property type="entry name" value="Calcium ATPase, transduction domain A"/>
    <property type="match status" value="1"/>
</dbReference>
<dbReference type="InterPro" id="IPR018303">
    <property type="entry name" value="ATPase_P-typ_P_site"/>
</dbReference>
<feature type="transmembrane region" description="Helical" evidence="15">
    <location>
        <begin position="102"/>
        <end position="122"/>
    </location>
</feature>
<keyword evidence="3" id="KW-0813">Transport</keyword>
<dbReference type="CDD" id="cd00371">
    <property type="entry name" value="HMA"/>
    <property type="match status" value="1"/>
</dbReference>
<organism evidence="17 18">
    <name type="scientific">Novosphingobium panipatense</name>
    <dbReference type="NCBI Taxonomy" id="428991"/>
    <lineage>
        <taxon>Bacteria</taxon>
        <taxon>Pseudomonadati</taxon>
        <taxon>Pseudomonadota</taxon>
        <taxon>Alphaproteobacteria</taxon>
        <taxon>Sphingomonadales</taxon>
        <taxon>Sphingomonadaceae</taxon>
        <taxon>Novosphingobium</taxon>
    </lineage>
</organism>
<keyword evidence="8 15" id="KW-0547">Nucleotide-binding</keyword>
<dbReference type="NCBIfam" id="TIGR01512">
    <property type="entry name" value="ATPase-IB2_Cd"/>
    <property type="match status" value="1"/>
</dbReference>
<evidence type="ECO:0000256" key="6">
    <source>
        <dbReference type="ARBA" id="ARBA00022692"/>
    </source>
</evidence>
<evidence type="ECO:0000259" key="16">
    <source>
        <dbReference type="PROSITE" id="PS50846"/>
    </source>
</evidence>
<dbReference type="InterPro" id="IPR006121">
    <property type="entry name" value="HMA_dom"/>
</dbReference>
<gene>
    <name evidence="17" type="ORF">SAMN06296065_12121</name>
</gene>
<keyword evidence="7 15" id="KW-0479">Metal-binding</keyword>
<feature type="transmembrane region" description="Helical" evidence="15">
    <location>
        <begin position="134"/>
        <end position="151"/>
    </location>
</feature>
<keyword evidence="14 15" id="KW-0472">Membrane</keyword>
<dbReference type="NCBIfam" id="TIGR01525">
    <property type="entry name" value="ATPase-IB_hvy"/>
    <property type="match status" value="1"/>
</dbReference>
<dbReference type="InterPro" id="IPR023214">
    <property type="entry name" value="HAD_sf"/>
</dbReference>
<evidence type="ECO:0000256" key="5">
    <source>
        <dbReference type="ARBA" id="ARBA00022553"/>
    </source>
</evidence>
<keyword evidence="13" id="KW-0406">Ion transport</keyword>
<dbReference type="PROSITE" id="PS50846">
    <property type="entry name" value="HMA_2"/>
    <property type="match status" value="1"/>
</dbReference>
<dbReference type="InterPro" id="IPR059000">
    <property type="entry name" value="ATPase_P-type_domA"/>
</dbReference>
<keyword evidence="10" id="KW-0460">Magnesium</keyword>
<dbReference type="PRINTS" id="PR00119">
    <property type="entry name" value="CATATPASE"/>
</dbReference>
<protein>
    <submittedName>
        <fullName evidence="17">Cu2+-exporting ATPase</fullName>
    </submittedName>
</protein>
<evidence type="ECO:0000256" key="10">
    <source>
        <dbReference type="ARBA" id="ARBA00022842"/>
    </source>
</evidence>
<evidence type="ECO:0000256" key="4">
    <source>
        <dbReference type="ARBA" id="ARBA00022475"/>
    </source>
</evidence>
<keyword evidence="11" id="KW-1278">Translocase</keyword>
<dbReference type="InterPro" id="IPR036163">
    <property type="entry name" value="HMA_dom_sf"/>
</dbReference>
<feature type="transmembrane region" description="Helical" evidence="15">
    <location>
        <begin position="195"/>
        <end position="213"/>
    </location>
</feature>
<feature type="transmembrane region" description="Helical" evidence="15">
    <location>
        <begin position="669"/>
        <end position="685"/>
    </location>
</feature>
<evidence type="ECO:0000256" key="14">
    <source>
        <dbReference type="ARBA" id="ARBA00023136"/>
    </source>
</evidence>
<comment type="caution">
    <text evidence="17">The sequence shown here is derived from an EMBL/GenBank/DDBJ whole genome shotgun (WGS) entry which is preliminary data.</text>
</comment>
<dbReference type="Proteomes" id="UP001157910">
    <property type="component" value="Unassembled WGS sequence"/>
</dbReference>
<evidence type="ECO:0000256" key="3">
    <source>
        <dbReference type="ARBA" id="ARBA00022448"/>
    </source>
</evidence>
<evidence type="ECO:0000256" key="12">
    <source>
        <dbReference type="ARBA" id="ARBA00022989"/>
    </source>
</evidence>
<evidence type="ECO:0000256" key="1">
    <source>
        <dbReference type="ARBA" id="ARBA00004651"/>
    </source>
</evidence>
<accession>A0ABY1QY57</accession>
<keyword evidence="12 15" id="KW-1133">Transmembrane helix</keyword>
<dbReference type="NCBIfam" id="TIGR01494">
    <property type="entry name" value="ATPase_P-type"/>
    <property type="match status" value="2"/>
</dbReference>
<dbReference type="Pfam" id="PF00403">
    <property type="entry name" value="HMA"/>
    <property type="match status" value="1"/>
</dbReference>
<dbReference type="Pfam" id="PF00702">
    <property type="entry name" value="Hydrolase"/>
    <property type="match status" value="1"/>
</dbReference>
<proteinExistence type="inferred from homology"/>
<dbReference type="SUPFAM" id="SSF55008">
    <property type="entry name" value="HMA, heavy metal-associated domain"/>
    <property type="match status" value="1"/>
</dbReference>
<dbReference type="SUPFAM" id="SSF56784">
    <property type="entry name" value="HAD-like"/>
    <property type="match status" value="1"/>
</dbReference>
<dbReference type="EMBL" id="FXUI01000021">
    <property type="protein sequence ID" value="SMP82085.1"/>
    <property type="molecule type" value="Genomic_DNA"/>
</dbReference>
<dbReference type="InterPro" id="IPR023298">
    <property type="entry name" value="ATPase_P-typ_TM_dom_sf"/>
</dbReference>
<evidence type="ECO:0000256" key="15">
    <source>
        <dbReference type="RuleBase" id="RU362081"/>
    </source>
</evidence>
<dbReference type="SUPFAM" id="SSF81665">
    <property type="entry name" value="Calcium ATPase, transmembrane domain M"/>
    <property type="match status" value="1"/>
</dbReference>
<evidence type="ECO:0000256" key="11">
    <source>
        <dbReference type="ARBA" id="ARBA00022967"/>
    </source>
</evidence>
<evidence type="ECO:0000313" key="17">
    <source>
        <dbReference type="EMBL" id="SMP82085.1"/>
    </source>
</evidence>
<dbReference type="InterPro" id="IPR027256">
    <property type="entry name" value="P-typ_ATPase_IB"/>
</dbReference>
<keyword evidence="5" id="KW-0597">Phosphoprotein</keyword>
<keyword evidence="9 15" id="KW-0067">ATP-binding</keyword>
<evidence type="ECO:0000256" key="2">
    <source>
        <dbReference type="ARBA" id="ARBA00006024"/>
    </source>
</evidence>
<name>A0ABY1QY57_9SPHN</name>
<sequence>MNAPAPALRPALAAGPERMVGSRFTVPGIRCAGCIGKIERGLSALPGVESARVNLTAKRVAVSHAAFLDEDILIEELRKLGFEAGRAVDNPLARDDGETKRLVRALAVAGFGMMNVMLFSVSVWSGTDAVTRELFHWISALIAIPVVVYSGRPFFASAWMALRHGRTNMDVPITIGVVLATAMSLHETVTGGEHAYFDGAVMLLFFLLAGRTLDAMMRGRARSGIAALLGRMGRGAQVLGEDGATRYVEAEKLEPGMVMLVAAGEALAADGVVEEGSTTIDASMLTGESDPQAAGPGDRVHAGMVNLGNPVEVRVTAAAQDTALADIARLMDHAGQSRSRYVQIADRAARLYAPAVHTLALLSFCGWMLAGAGVYKALTIATAVLIITCPCALGLAVPAAQVVAAGTLMRRGLLIKDGSALERLAEVDDVLLDKTGTLTLGEPRPMTLALLGPTSKGIALGLAQASRHPLSRGLMRALREDGVQPADVTDLHETAGTGIRGRFEGQDVALVRPAATGGAAGTELAVDLVIEGARTRIAFGDPLRPDVPATLHALRAQGLTVSIASGDRTEAVAALARTLNLFAAAAMRPADKLALLERRAAAGRKVLMVGDGLNDGPALAGAHVSLAPGSASDVSQQAADAVFVGERLMPLALAIKVARATMRVVRQNFATAVLYNVLAVPLAIMGHVTPLVAALAMSGSSVLVVGNSLRLARAAGPKEGREQA</sequence>
<comment type="subcellular location">
    <subcellularLocation>
        <location evidence="1">Cell membrane</location>
        <topology evidence="1">Multi-pass membrane protein</topology>
    </subcellularLocation>
</comment>
<feature type="domain" description="HMA" evidence="16">
    <location>
        <begin position="20"/>
        <end position="85"/>
    </location>
</feature>
<dbReference type="Gene3D" id="3.40.1110.10">
    <property type="entry name" value="Calcium-transporting ATPase, cytoplasmic domain N"/>
    <property type="match status" value="1"/>
</dbReference>
<dbReference type="InterPro" id="IPR001757">
    <property type="entry name" value="P_typ_ATPase"/>
</dbReference>
<keyword evidence="18" id="KW-1185">Reference proteome</keyword>
<evidence type="ECO:0000313" key="18">
    <source>
        <dbReference type="Proteomes" id="UP001157910"/>
    </source>
</evidence>
<dbReference type="RefSeq" id="WP_283407145.1">
    <property type="nucleotide sequence ID" value="NZ_FXUI01000021.1"/>
</dbReference>
<dbReference type="PROSITE" id="PS00154">
    <property type="entry name" value="ATPASE_E1_E2"/>
    <property type="match status" value="1"/>
</dbReference>
<keyword evidence="4 15" id="KW-1003">Cell membrane</keyword>
<dbReference type="PROSITE" id="PS01047">
    <property type="entry name" value="HMA_1"/>
    <property type="match status" value="1"/>
</dbReference>
<dbReference type="InterPro" id="IPR008250">
    <property type="entry name" value="ATPase_P-typ_transduc_dom_A_sf"/>
</dbReference>
<dbReference type="Gene3D" id="3.30.70.100">
    <property type="match status" value="1"/>
</dbReference>
<evidence type="ECO:0000256" key="7">
    <source>
        <dbReference type="ARBA" id="ARBA00022723"/>
    </source>
</evidence>
<dbReference type="PRINTS" id="PR00941">
    <property type="entry name" value="CDATPASE"/>
</dbReference>
<dbReference type="Pfam" id="PF00122">
    <property type="entry name" value="E1-E2_ATPase"/>
    <property type="match status" value="1"/>
</dbReference>
<dbReference type="Gene3D" id="3.40.50.1000">
    <property type="entry name" value="HAD superfamily/HAD-like"/>
    <property type="match status" value="1"/>
</dbReference>
<dbReference type="PANTHER" id="PTHR43520">
    <property type="entry name" value="ATP7, ISOFORM B"/>
    <property type="match status" value="1"/>
</dbReference>
<dbReference type="NCBIfam" id="TIGR01511">
    <property type="entry name" value="ATPase-IB1_Cu"/>
    <property type="match status" value="1"/>
</dbReference>
<dbReference type="Gene3D" id="2.70.150.10">
    <property type="entry name" value="Calcium-transporting ATPase, cytoplasmic transduction domain A"/>
    <property type="match status" value="1"/>
</dbReference>
<comment type="similarity">
    <text evidence="2 15">Belongs to the cation transport ATPase (P-type) (TC 3.A.3) family. Type IB subfamily.</text>
</comment>
<feature type="transmembrane region" description="Helical" evidence="15">
    <location>
        <begin position="171"/>
        <end position="189"/>
    </location>
</feature>